<evidence type="ECO:0000256" key="3">
    <source>
        <dbReference type="ARBA" id="ARBA00022989"/>
    </source>
</evidence>
<evidence type="ECO:0000256" key="1">
    <source>
        <dbReference type="ARBA" id="ARBA00004141"/>
    </source>
</evidence>
<feature type="transmembrane region" description="Helical" evidence="5">
    <location>
        <begin position="61"/>
        <end position="82"/>
    </location>
</feature>
<keyword evidence="5" id="KW-0520">NAD</keyword>
<keyword evidence="4 5" id="KW-0472">Membrane</keyword>
<keyword evidence="5" id="KW-0813">Transport</keyword>
<comment type="caution">
    <text evidence="6">The sequence shown here is derived from an EMBL/GenBank/DDBJ whole genome shotgun (WGS) entry which is preliminary data.</text>
</comment>
<evidence type="ECO:0000313" key="9">
    <source>
        <dbReference type="Proteomes" id="UP000095008"/>
    </source>
</evidence>
<keyword evidence="3 5" id="KW-1133">Transmembrane helix</keyword>
<dbReference type="Gene3D" id="1.10.287.3510">
    <property type="match status" value="1"/>
</dbReference>
<dbReference type="HAMAP" id="MF_01456">
    <property type="entry name" value="NDH1_NuoK"/>
    <property type="match status" value="1"/>
</dbReference>
<dbReference type="EMBL" id="LWSA01000206">
    <property type="protein sequence ID" value="OCX70135.1"/>
    <property type="molecule type" value="Genomic_DNA"/>
</dbReference>
<dbReference type="Proteomes" id="UP000095008">
    <property type="component" value="Unassembled WGS sequence"/>
</dbReference>
<evidence type="ECO:0000256" key="2">
    <source>
        <dbReference type="ARBA" id="ARBA00022692"/>
    </source>
</evidence>
<comment type="subcellular location">
    <subcellularLocation>
        <location evidence="5">Cell membrane</location>
        <topology evidence="5">Multi-pass membrane protein</topology>
    </subcellularLocation>
    <subcellularLocation>
        <location evidence="1">Membrane</location>
        <topology evidence="1">Multi-pass membrane protein</topology>
    </subcellularLocation>
</comment>
<proteinExistence type="inferred from homology"/>
<evidence type="ECO:0000313" key="6">
    <source>
        <dbReference type="EMBL" id="OCX69106.1"/>
    </source>
</evidence>
<dbReference type="GO" id="GO:0042773">
    <property type="term" value="P:ATP synthesis coupled electron transport"/>
    <property type="evidence" value="ECO:0007669"/>
    <property type="project" value="InterPro"/>
</dbReference>
<evidence type="ECO:0000313" key="7">
    <source>
        <dbReference type="EMBL" id="OCX70135.1"/>
    </source>
</evidence>
<feature type="transmembrane region" description="Helical" evidence="5">
    <location>
        <begin position="30"/>
        <end position="49"/>
    </location>
</feature>
<dbReference type="Pfam" id="PF00420">
    <property type="entry name" value="Oxidored_q2"/>
    <property type="match status" value="1"/>
</dbReference>
<comment type="function">
    <text evidence="5">NDH-1 shuttles electrons from NADH, via FMN and iron-sulfur (Fe-S) centers, to quinones in the respiratory chain. The immediate electron acceptor for the enzyme in this species is believed to be ubiquinone. Couples the redox reaction to proton translocation (for every two electrons transferred, four hydrogen ions are translocated across the cytoplasmic membrane), and thus conserves the redox energy in a proton gradient.</text>
</comment>
<keyword evidence="2 5" id="KW-0812">Transmembrane</keyword>
<dbReference type="InterPro" id="IPR039428">
    <property type="entry name" value="NUOK/Mnh_C1-like"/>
</dbReference>
<evidence type="ECO:0000313" key="8">
    <source>
        <dbReference type="Proteomes" id="UP000094893"/>
    </source>
</evidence>
<dbReference type="GO" id="GO:0048038">
    <property type="term" value="F:quinone binding"/>
    <property type="evidence" value="ECO:0007669"/>
    <property type="project" value="UniProtKB-KW"/>
</dbReference>
<comment type="similarity">
    <text evidence="5">Belongs to the complex I subunit 4L family.</text>
</comment>
<name>A0A1C2J737_ACITH</name>
<keyword evidence="9" id="KW-1185">Reference proteome</keyword>
<sequence length="105" mass="11386">MIMTLELALVIAALLFVIGMALIILRRNLIFLLLGIELLFNAAMVIALAGGARWHSVTGQVLVVFMMALSGAALALTLALLLRVKQELGGDTVDDLRQLREEVDE</sequence>
<protein>
    <recommendedName>
        <fullName evidence="5">NADH-quinone oxidoreductase subunit K</fullName>
        <ecNumber evidence="5">7.1.1.-</ecNumber>
    </recommendedName>
    <alternativeName>
        <fullName evidence="5">NADH dehydrogenase I subunit K</fullName>
    </alternativeName>
    <alternativeName>
        <fullName evidence="5">NDH-1 subunit K</fullName>
    </alternativeName>
</protein>
<gene>
    <name evidence="5" type="primary">nuoK</name>
    <name evidence="6" type="ORF">A6M23_16030</name>
    <name evidence="7" type="ORF">A6P07_15225</name>
</gene>
<evidence type="ECO:0000256" key="5">
    <source>
        <dbReference type="HAMAP-Rule" id="MF_01456"/>
    </source>
</evidence>
<organism evidence="6 9">
    <name type="scientific">Acidithiobacillus thiooxidans</name>
    <name type="common">Thiobacillus thiooxidans</name>
    <dbReference type="NCBI Taxonomy" id="930"/>
    <lineage>
        <taxon>Bacteria</taxon>
        <taxon>Pseudomonadati</taxon>
        <taxon>Pseudomonadota</taxon>
        <taxon>Acidithiobacillia</taxon>
        <taxon>Acidithiobacillales</taxon>
        <taxon>Acidithiobacillaceae</taxon>
        <taxon>Acidithiobacillus</taxon>
    </lineage>
</organism>
<comment type="catalytic activity">
    <reaction evidence="5">
        <text>a quinone + NADH + 5 H(+)(in) = a quinol + NAD(+) + 4 H(+)(out)</text>
        <dbReference type="Rhea" id="RHEA:57888"/>
        <dbReference type="ChEBI" id="CHEBI:15378"/>
        <dbReference type="ChEBI" id="CHEBI:24646"/>
        <dbReference type="ChEBI" id="CHEBI:57540"/>
        <dbReference type="ChEBI" id="CHEBI:57945"/>
        <dbReference type="ChEBI" id="CHEBI:132124"/>
    </reaction>
</comment>
<dbReference type="EC" id="7.1.1.-" evidence="5"/>
<feature type="transmembrane region" description="Helical" evidence="5">
    <location>
        <begin position="7"/>
        <end position="24"/>
    </location>
</feature>
<dbReference type="InterPro" id="IPR001133">
    <property type="entry name" value="NADH_UbQ_OxRdtase_chain4L/K"/>
</dbReference>
<dbReference type="GO" id="GO:0050136">
    <property type="term" value="F:NADH dehydrogenase (quinone) (non-electrogenic) activity"/>
    <property type="evidence" value="ECO:0007669"/>
    <property type="project" value="UniProtKB-UniRule"/>
</dbReference>
<accession>A0A1C2J737</accession>
<dbReference type="Proteomes" id="UP000094893">
    <property type="component" value="Unassembled WGS sequence"/>
</dbReference>
<keyword evidence="5" id="KW-1003">Cell membrane</keyword>
<evidence type="ECO:0000256" key="4">
    <source>
        <dbReference type="ARBA" id="ARBA00023136"/>
    </source>
</evidence>
<dbReference type="eggNOG" id="COG0713">
    <property type="taxonomic scope" value="Bacteria"/>
</dbReference>
<dbReference type="GO" id="GO:0005886">
    <property type="term" value="C:plasma membrane"/>
    <property type="evidence" value="ECO:0007669"/>
    <property type="project" value="UniProtKB-SubCell"/>
</dbReference>
<dbReference type="STRING" id="930.GCA_002079865_02636"/>
<comment type="subunit">
    <text evidence="5">NDH-1 is composed of 14 different subunits. Subunits NuoA, H, J, K, L, M, N constitute the membrane sector of the complex.</text>
</comment>
<dbReference type="EMBL" id="LWRY01000233">
    <property type="protein sequence ID" value="OCX69106.1"/>
    <property type="molecule type" value="Genomic_DNA"/>
</dbReference>
<keyword evidence="5" id="KW-1278">Translocase</keyword>
<reference evidence="6 8" key="1">
    <citation type="journal article" date="2016" name="Int. J. Mol. Sci.">
        <title>Comparative genomics of the extreme acidophile Acidithiobacillus thiooxidans reveals intraspecific divergence and niche adaptation.</title>
        <authorList>
            <person name="Zhang X."/>
            <person name="Feng X."/>
            <person name="Tao J."/>
            <person name="Ma L."/>
            <person name="Xiao Y."/>
            <person name="Liang Y."/>
            <person name="Liu X."/>
            <person name="Yin H."/>
        </authorList>
    </citation>
    <scope>NUCLEOTIDE SEQUENCE [LARGE SCALE GENOMIC DNA]</scope>
    <source>
        <strain evidence="7 8">A02</strain>
        <strain evidence="6">DXS-W</strain>
    </source>
</reference>
<keyword evidence="5" id="KW-0874">Quinone</keyword>
<dbReference type="AlphaFoldDB" id="A0A1C2J737"/>
<keyword evidence="5" id="KW-0830">Ubiquinone</keyword>